<dbReference type="PANTHER" id="PTHR30012">
    <property type="entry name" value="GENERAL SECRETION PATHWAY PROTEIN"/>
    <property type="match status" value="1"/>
</dbReference>
<comment type="similarity">
    <text evidence="2">Belongs to the GSP F family.</text>
</comment>
<dbReference type="Proteomes" id="UP000886857">
    <property type="component" value="Unassembled WGS sequence"/>
</dbReference>
<reference evidence="10" key="2">
    <citation type="journal article" date="2021" name="PeerJ">
        <title>Extensive microbial diversity within the chicken gut microbiome revealed by metagenomics and culture.</title>
        <authorList>
            <person name="Gilroy R."/>
            <person name="Ravi A."/>
            <person name="Getino M."/>
            <person name="Pursley I."/>
            <person name="Horton D.L."/>
            <person name="Alikhan N.F."/>
            <person name="Baker D."/>
            <person name="Gharbi K."/>
            <person name="Hall N."/>
            <person name="Watson M."/>
            <person name="Adriaenssens E.M."/>
            <person name="Foster-Nyarko E."/>
            <person name="Jarju S."/>
            <person name="Secka A."/>
            <person name="Antonio M."/>
            <person name="Oren A."/>
            <person name="Chaudhuri R.R."/>
            <person name="La Ragione R."/>
            <person name="Hildebrand F."/>
            <person name="Pallen M.J."/>
        </authorList>
    </citation>
    <scope>NUCLEOTIDE SEQUENCE</scope>
    <source>
        <strain evidence="10">10406</strain>
    </source>
</reference>
<evidence type="ECO:0000313" key="11">
    <source>
        <dbReference type="Proteomes" id="UP000886857"/>
    </source>
</evidence>
<dbReference type="InterPro" id="IPR003004">
    <property type="entry name" value="GspF/PilC"/>
</dbReference>
<proteinExistence type="inferred from homology"/>
<reference evidence="10" key="1">
    <citation type="submission" date="2020-10" db="EMBL/GenBank/DDBJ databases">
        <authorList>
            <person name="Gilroy R."/>
        </authorList>
    </citation>
    <scope>NUCLEOTIDE SEQUENCE</scope>
    <source>
        <strain evidence="10">10406</strain>
    </source>
</reference>
<sequence>MQKYSYRAYDSAGKAVKGTLVAQDEKNFRDLLHEQGMRLYEYRLVNQAKKVANKPLKVGELIAFSRQLSSMLSSGLDLSLSLKMLYERTEKNKKHLKQVEAQLYEEIQKGESLASAMYNLDNTFPALYISMVKSGELNGKIDESLVTLSDYFEKEHKQRNQIKSAMSYPIILLVICALVVVLMSVVVLPRMAAMIPEGQPLPVPTQILLGLKDFVVEQWFVVLIVIFALVVCVPIIKRIPAVSMLTGKLATKLPVIGKLRKMLYTATFARSLSTLYATGIPLLDAISMGGEILGNKFIETQVREAVIAIRKGSSIAEAFSIVTSFDPMLMTMIFVGEQSGTLDDILIQTAGYFEEEAQGALKRLIGMISPIMLMIMAVVIGFVLIAVMMPMMTLYQSIGV</sequence>
<dbReference type="EMBL" id="DVOE01000057">
    <property type="protein sequence ID" value="HIU98962.1"/>
    <property type="molecule type" value="Genomic_DNA"/>
</dbReference>
<dbReference type="PANTHER" id="PTHR30012:SF0">
    <property type="entry name" value="TYPE II SECRETION SYSTEM PROTEIN F-RELATED"/>
    <property type="match status" value="1"/>
</dbReference>
<evidence type="ECO:0000256" key="2">
    <source>
        <dbReference type="ARBA" id="ARBA00005745"/>
    </source>
</evidence>
<evidence type="ECO:0000256" key="4">
    <source>
        <dbReference type="ARBA" id="ARBA00022519"/>
    </source>
</evidence>
<dbReference type="Pfam" id="PF00482">
    <property type="entry name" value="T2SSF"/>
    <property type="match status" value="2"/>
</dbReference>
<evidence type="ECO:0000256" key="1">
    <source>
        <dbReference type="ARBA" id="ARBA00004429"/>
    </source>
</evidence>
<gene>
    <name evidence="10" type="ORF">IAC73_03870</name>
</gene>
<keyword evidence="6 8" id="KW-1133">Transmembrane helix</keyword>
<dbReference type="GO" id="GO:0005886">
    <property type="term" value="C:plasma membrane"/>
    <property type="evidence" value="ECO:0007669"/>
    <property type="project" value="UniProtKB-SubCell"/>
</dbReference>
<dbReference type="AlphaFoldDB" id="A0A9D1N9E1"/>
<evidence type="ECO:0000256" key="8">
    <source>
        <dbReference type="SAM" id="Phobius"/>
    </source>
</evidence>
<feature type="transmembrane region" description="Helical" evidence="8">
    <location>
        <begin position="371"/>
        <end position="395"/>
    </location>
</feature>
<dbReference type="FunFam" id="1.20.81.30:FF:000001">
    <property type="entry name" value="Type II secretion system protein F"/>
    <property type="match status" value="1"/>
</dbReference>
<dbReference type="InterPro" id="IPR018076">
    <property type="entry name" value="T2SS_GspF_dom"/>
</dbReference>
<keyword evidence="5 8" id="KW-0812">Transmembrane</keyword>
<name>A0A9D1N9E1_9FIRM</name>
<dbReference type="Gene3D" id="1.20.81.30">
    <property type="entry name" value="Type II secretion system (T2SS), domain F"/>
    <property type="match status" value="2"/>
</dbReference>
<comment type="caution">
    <text evidence="10">The sequence shown here is derived from an EMBL/GenBank/DDBJ whole genome shotgun (WGS) entry which is preliminary data.</text>
</comment>
<evidence type="ECO:0000313" key="10">
    <source>
        <dbReference type="EMBL" id="HIU98962.1"/>
    </source>
</evidence>
<evidence type="ECO:0000256" key="3">
    <source>
        <dbReference type="ARBA" id="ARBA00022475"/>
    </source>
</evidence>
<feature type="transmembrane region" description="Helical" evidence="8">
    <location>
        <begin position="166"/>
        <end position="188"/>
    </location>
</feature>
<evidence type="ECO:0000259" key="9">
    <source>
        <dbReference type="Pfam" id="PF00482"/>
    </source>
</evidence>
<dbReference type="InterPro" id="IPR042094">
    <property type="entry name" value="T2SS_GspF_sf"/>
</dbReference>
<keyword evidence="3" id="KW-1003">Cell membrane</keyword>
<feature type="transmembrane region" description="Helical" evidence="8">
    <location>
        <begin position="218"/>
        <end position="236"/>
    </location>
</feature>
<comment type="subcellular location">
    <subcellularLocation>
        <location evidence="1">Cell inner membrane</location>
        <topology evidence="1">Multi-pass membrane protein</topology>
    </subcellularLocation>
</comment>
<accession>A0A9D1N9E1</accession>
<feature type="domain" description="Type II secretion system protein GspF" evidence="9">
    <location>
        <begin position="268"/>
        <end position="390"/>
    </location>
</feature>
<keyword evidence="4" id="KW-0997">Cell inner membrane</keyword>
<feature type="domain" description="Type II secretion system protein GspF" evidence="9">
    <location>
        <begin position="64"/>
        <end position="189"/>
    </location>
</feature>
<organism evidence="10 11">
    <name type="scientific">Candidatus Limadaptatus stercoripullorum</name>
    <dbReference type="NCBI Taxonomy" id="2840846"/>
    <lineage>
        <taxon>Bacteria</taxon>
        <taxon>Bacillati</taxon>
        <taxon>Bacillota</taxon>
        <taxon>Clostridia</taxon>
        <taxon>Eubacteriales</taxon>
        <taxon>Candidatus Limadaptatus</taxon>
    </lineage>
</organism>
<evidence type="ECO:0000256" key="5">
    <source>
        <dbReference type="ARBA" id="ARBA00022692"/>
    </source>
</evidence>
<keyword evidence="7 8" id="KW-0472">Membrane</keyword>
<dbReference type="PRINTS" id="PR00812">
    <property type="entry name" value="BCTERIALGSPF"/>
</dbReference>
<evidence type="ECO:0000256" key="6">
    <source>
        <dbReference type="ARBA" id="ARBA00022989"/>
    </source>
</evidence>
<evidence type="ECO:0000256" key="7">
    <source>
        <dbReference type="ARBA" id="ARBA00023136"/>
    </source>
</evidence>
<protein>
    <submittedName>
        <fullName evidence="10">Type II secretion system F family protein</fullName>
    </submittedName>
</protein>